<organism evidence="4 5">
    <name type="scientific">Cellulomonas marina</name>
    <dbReference type="NCBI Taxonomy" id="988821"/>
    <lineage>
        <taxon>Bacteria</taxon>
        <taxon>Bacillati</taxon>
        <taxon>Actinomycetota</taxon>
        <taxon>Actinomycetes</taxon>
        <taxon>Micrococcales</taxon>
        <taxon>Cellulomonadaceae</taxon>
        <taxon>Cellulomonas</taxon>
    </lineage>
</organism>
<evidence type="ECO:0000259" key="2">
    <source>
        <dbReference type="Pfam" id="PF01408"/>
    </source>
</evidence>
<dbReference type="InterPro" id="IPR000683">
    <property type="entry name" value="Gfo/Idh/MocA-like_OxRdtase_N"/>
</dbReference>
<dbReference type="Gene3D" id="3.40.50.720">
    <property type="entry name" value="NAD(P)-binding Rossmann-like Domain"/>
    <property type="match status" value="1"/>
</dbReference>
<dbReference type="Pfam" id="PF01408">
    <property type="entry name" value="GFO_IDH_MocA"/>
    <property type="match status" value="1"/>
</dbReference>
<evidence type="ECO:0000256" key="1">
    <source>
        <dbReference type="ARBA" id="ARBA00023027"/>
    </source>
</evidence>
<dbReference type="PANTHER" id="PTHR43377">
    <property type="entry name" value="BILIVERDIN REDUCTASE A"/>
    <property type="match status" value="1"/>
</dbReference>
<name>A0A1I0V2C1_9CELL</name>
<dbReference type="InterPro" id="IPR055170">
    <property type="entry name" value="GFO_IDH_MocA-like_dom"/>
</dbReference>
<evidence type="ECO:0000259" key="3">
    <source>
        <dbReference type="Pfam" id="PF22725"/>
    </source>
</evidence>
<sequence length="350" mass="36150">MPAPRIAVVGTGWWSANHHVPSLAAAPDVELVALCDPDVERAREVAAQHGGVPVVADLDALLELRPDGVVIATPHTTHHDLAAAALDAGVGVLLEKPMATTAADAFDLLARARRSGAVLSIGYTDQFVEVAARVRRAVQEDIGGLVQVTGEFTSATLSLFAAADAGDEGGDAADTHPQTYGADAGGGQAHTQLTHLLGMICWVTDREIRDVAAFTDHRGRGVDVDDAAALRFAGGGTGVVTSSGMAGTADRERRWVRYVGTHGVVEQDLTAGSATVRLADGARVDLRTPADEDPPRTWLPARRLAALVAGADVLDPAPGWVGAAAAAAVEAVLRSADERAVVAVPQLPAR</sequence>
<dbReference type="AlphaFoldDB" id="A0A1I0V2C1"/>
<reference evidence="5" key="1">
    <citation type="submission" date="2016-10" db="EMBL/GenBank/DDBJ databases">
        <authorList>
            <person name="Varghese N."/>
            <person name="Submissions S."/>
        </authorList>
    </citation>
    <scope>NUCLEOTIDE SEQUENCE [LARGE SCALE GENOMIC DNA]</scope>
    <source>
        <strain evidence="5">CGMCC 4.6945</strain>
    </source>
</reference>
<evidence type="ECO:0000313" key="4">
    <source>
        <dbReference type="EMBL" id="SFA70468.1"/>
    </source>
</evidence>
<dbReference type="Pfam" id="PF22725">
    <property type="entry name" value="GFO_IDH_MocA_C3"/>
    <property type="match status" value="1"/>
</dbReference>
<dbReference type="OrthoDB" id="179913at2"/>
<keyword evidence="1" id="KW-0520">NAD</keyword>
<dbReference type="InterPro" id="IPR036291">
    <property type="entry name" value="NAD(P)-bd_dom_sf"/>
</dbReference>
<dbReference type="RefSeq" id="WP_090029799.1">
    <property type="nucleotide sequence ID" value="NZ_BONM01000005.1"/>
</dbReference>
<evidence type="ECO:0000313" key="5">
    <source>
        <dbReference type="Proteomes" id="UP000199012"/>
    </source>
</evidence>
<protein>
    <submittedName>
        <fullName evidence="4">Predicted dehydrogenase</fullName>
    </submittedName>
</protein>
<keyword evidence="5" id="KW-1185">Reference proteome</keyword>
<accession>A0A1I0V2C1</accession>
<dbReference type="GO" id="GO:0000166">
    <property type="term" value="F:nucleotide binding"/>
    <property type="evidence" value="ECO:0007669"/>
    <property type="project" value="InterPro"/>
</dbReference>
<proteinExistence type="predicted"/>
<dbReference type="PANTHER" id="PTHR43377:SF1">
    <property type="entry name" value="BILIVERDIN REDUCTASE A"/>
    <property type="match status" value="1"/>
</dbReference>
<feature type="domain" description="Gfo/Idh/MocA-like oxidoreductase N-terminal" evidence="2">
    <location>
        <begin position="5"/>
        <end position="123"/>
    </location>
</feature>
<dbReference type="InterPro" id="IPR051450">
    <property type="entry name" value="Gfo/Idh/MocA_Oxidoreductases"/>
</dbReference>
<dbReference type="EMBL" id="FOKA01000001">
    <property type="protein sequence ID" value="SFA70468.1"/>
    <property type="molecule type" value="Genomic_DNA"/>
</dbReference>
<dbReference type="SUPFAM" id="SSF51735">
    <property type="entry name" value="NAD(P)-binding Rossmann-fold domains"/>
    <property type="match status" value="1"/>
</dbReference>
<dbReference type="Gene3D" id="3.30.360.10">
    <property type="entry name" value="Dihydrodipicolinate Reductase, domain 2"/>
    <property type="match status" value="1"/>
</dbReference>
<gene>
    <name evidence="4" type="ORF">SAMN05421867_101110</name>
</gene>
<feature type="domain" description="GFO/IDH/MocA-like oxidoreductase" evidence="3">
    <location>
        <begin position="168"/>
        <end position="265"/>
    </location>
</feature>
<dbReference type="SUPFAM" id="SSF55347">
    <property type="entry name" value="Glyceraldehyde-3-phosphate dehydrogenase-like, C-terminal domain"/>
    <property type="match status" value="1"/>
</dbReference>
<dbReference type="STRING" id="988821.SAMN05421867_101110"/>
<dbReference type="Proteomes" id="UP000199012">
    <property type="component" value="Unassembled WGS sequence"/>
</dbReference>